<name>A0A0E9SZG9_ANGAN</name>
<protein>
    <submittedName>
        <fullName evidence="1">Uncharacterized protein</fullName>
    </submittedName>
</protein>
<evidence type="ECO:0000313" key="1">
    <source>
        <dbReference type="EMBL" id="JAH45888.1"/>
    </source>
</evidence>
<dbReference type="AlphaFoldDB" id="A0A0E9SZG9"/>
<proteinExistence type="predicted"/>
<accession>A0A0E9SZG9</accession>
<reference evidence="1" key="1">
    <citation type="submission" date="2014-11" db="EMBL/GenBank/DDBJ databases">
        <authorList>
            <person name="Amaro Gonzalez C."/>
        </authorList>
    </citation>
    <scope>NUCLEOTIDE SEQUENCE</scope>
</reference>
<dbReference type="EMBL" id="GBXM01062689">
    <property type="protein sequence ID" value="JAH45888.1"/>
    <property type="molecule type" value="Transcribed_RNA"/>
</dbReference>
<sequence length="27" mass="2649">MGPLVAVSGIAVVSQAASIEHQAASRV</sequence>
<organism evidence="1">
    <name type="scientific">Anguilla anguilla</name>
    <name type="common">European freshwater eel</name>
    <name type="synonym">Muraena anguilla</name>
    <dbReference type="NCBI Taxonomy" id="7936"/>
    <lineage>
        <taxon>Eukaryota</taxon>
        <taxon>Metazoa</taxon>
        <taxon>Chordata</taxon>
        <taxon>Craniata</taxon>
        <taxon>Vertebrata</taxon>
        <taxon>Euteleostomi</taxon>
        <taxon>Actinopterygii</taxon>
        <taxon>Neopterygii</taxon>
        <taxon>Teleostei</taxon>
        <taxon>Anguilliformes</taxon>
        <taxon>Anguillidae</taxon>
        <taxon>Anguilla</taxon>
    </lineage>
</organism>
<reference evidence="1" key="2">
    <citation type="journal article" date="2015" name="Fish Shellfish Immunol.">
        <title>Early steps in the European eel (Anguilla anguilla)-Vibrio vulnificus interaction in the gills: Role of the RtxA13 toxin.</title>
        <authorList>
            <person name="Callol A."/>
            <person name="Pajuelo D."/>
            <person name="Ebbesson L."/>
            <person name="Teles M."/>
            <person name="MacKenzie S."/>
            <person name="Amaro C."/>
        </authorList>
    </citation>
    <scope>NUCLEOTIDE SEQUENCE</scope>
</reference>